<organism evidence="2 3">
    <name type="scientific">Actinoplanes philippinensis</name>
    <dbReference type="NCBI Taxonomy" id="35752"/>
    <lineage>
        <taxon>Bacteria</taxon>
        <taxon>Bacillati</taxon>
        <taxon>Actinomycetota</taxon>
        <taxon>Actinomycetes</taxon>
        <taxon>Micromonosporales</taxon>
        <taxon>Micromonosporaceae</taxon>
        <taxon>Actinoplanes</taxon>
    </lineage>
</organism>
<name>A0A1I1ZK63_9ACTN</name>
<dbReference type="OrthoDB" id="3295418at2"/>
<feature type="transmembrane region" description="Helical" evidence="1">
    <location>
        <begin position="78"/>
        <end position="103"/>
    </location>
</feature>
<dbReference type="STRING" id="35752.SAMN05421541_101151"/>
<gene>
    <name evidence="2" type="ORF">SAMN05421541_101151</name>
</gene>
<dbReference type="EMBL" id="FONV01000001">
    <property type="protein sequence ID" value="SFE32087.1"/>
    <property type="molecule type" value="Genomic_DNA"/>
</dbReference>
<dbReference type="RefSeq" id="WP_093608881.1">
    <property type="nucleotide sequence ID" value="NZ_BOMT01000014.1"/>
</dbReference>
<keyword evidence="1" id="KW-1133">Transmembrane helix</keyword>
<evidence type="ECO:0000256" key="1">
    <source>
        <dbReference type="SAM" id="Phobius"/>
    </source>
</evidence>
<evidence type="ECO:0000313" key="2">
    <source>
        <dbReference type="EMBL" id="SFE32087.1"/>
    </source>
</evidence>
<keyword evidence="3" id="KW-1185">Reference proteome</keyword>
<feature type="transmembrane region" description="Helical" evidence="1">
    <location>
        <begin position="40"/>
        <end position="57"/>
    </location>
</feature>
<reference evidence="2 3" key="1">
    <citation type="submission" date="2016-10" db="EMBL/GenBank/DDBJ databases">
        <authorList>
            <person name="de Groot N.N."/>
        </authorList>
    </citation>
    <scope>NUCLEOTIDE SEQUENCE [LARGE SCALE GENOMIC DNA]</scope>
    <source>
        <strain evidence="2 3">DSM 43019</strain>
    </source>
</reference>
<feature type="transmembrane region" description="Helical" evidence="1">
    <location>
        <begin position="12"/>
        <end position="34"/>
    </location>
</feature>
<keyword evidence="1" id="KW-0472">Membrane</keyword>
<evidence type="ECO:0000313" key="3">
    <source>
        <dbReference type="Proteomes" id="UP000199645"/>
    </source>
</evidence>
<feature type="transmembrane region" description="Helical" evidence="1">
    <location>
        <begin position="138"/>
        <end position="162"/>
    </location>
</feature>
<proteinExistence type="predicted"/>
<feature type="transmembrane region" description="Helical" evidence="1">
    <location>
        <begin position="174"/>
        <end position="194"/>
    </location>
</feature>
<keyword evidence="1" id="KW-0812">Transmembrane</keyword>
<feature type="transmembrane region" description="Helical" evidence="1">
    <location>
        <begin position="109"/>
        <end position="131"/>
    </location>
</feature>
<protein>
    <submittedName>
        <fullName evidence="2">Uncharacterized protein</fullName>
    </submittedName>
</protein>
<dbReference type="AlphaFoldDB" id="A0A1I1ZK63"/>
<dbReference type="Proteomes" id="UP000199645">
    <property type="component" value="Unassembled WGS sequence"/>
</dbReference>
<accession>A0A1I1ZK63</accession>
<sequence>MIAVIRSEMYRSVSIMSSWLALIGFAFMAALVGWFSKEAWSLFAGVGAFGVAVTVTAQHYQHRTMVLVLLNHPHRWRVLISQCVSAAVLGVVLAAVSGLAVLLGESAAHYRSTVLVAPVMAVFGTLCTVVVRHPMWLLGGVFAWLLFAEGLINGMAIGLPFASFAMASAGNVKALLILLAWTAAAIPPAVWSVYRDVSSD</sequence>